<dbReference type="STRING" id="365044.Pnap_2281"/>
<protein>
    <submittedName>
        <fullName evidence="1">Uncharacterized protein</fullName>
    </submittedName>
</protein>
<evidence type="ECO:0000313" key="1">
    <source>
        <dbReference type="EMBL" id="ABM37589.1"/>
    </source>
</evidence>
<dbReference type="Proteomes" id="UP000000644">
    <property type="component" value="Chromosome"/>
</dbReference>
<name>A1VPL1_POLNA</name>
<reference evidence="2" key="1">
    <citation type="journal article" date="2009" name="Environ. Microbiol.">
        <title>The genome of Polaromonas naphthalenivorans strain CJ2, isolated from coal tar-contaminated sediment, reveals physiological and metabolic versatility and evolution through extensive horizontal gene transfer.</title>
        <authorList>
            <person name="Yagi J.M."/>
            <person name="Sims D."/>
            <person name="Brettin T."/>
            <person name="Bruce D."/>
            <person name="Madsen E.L."/>
        </authorList>
    </citation>
    <scope>NUCLEOTIDE SEQUENCE [LARGE SCALE GENOMIC DNA]</scope>
    <source>
        <strain evidence="2">CJ2</strain>
    </source>
</reference>
<organism evidence="1 2">
    <name type="scientific">Polaromonas naphthalenivorans (strain CJ2)</name>
    <dbReference type="NCBI Taxonomy" id="365044"/>
    <lineage>
        <taxon>Bacteria</taxon>
        <taxon>Pseudomonadati</taxon>
        <taxon>Pseudomonadota</taxon>
        <taxon>Betaproteobacteria</taxon>
        <taxon>Burkholderiales</taxon>
        <taxon>Comamonadaceae</taxon>
        <taxon>Polaromonas</taxon>
    </lineage>
</organism>
<accession>A1VPL1</accession>
<dbReference type="KEGG" id="pna:Pnap_2281"/>
<proteinExistence type="predicted"/>
<sequence>MSLIERYHAWRNRRIWTVKQQVYELRIQVEEDARWMAHDPKIAALCERYAGMLSDNWMYTARLGVSNFRLSIDAEPSYCKQTTQPAFIHQGQDACGDPVGPATPYFSAPQPCVDRKPLTDKEIDAINPFHPTHVNRLAFHTGARFAERHHKIKGARE</sequence>
<dbReference type="AlphaFoldDB" id="A1VPL1"/>
<dbReference type="HOGENOM" id="CLU_1676243_0_0_4"/>
<gene>
    <name evidence="1" type="ordered locus">Pnap_2281</name>
</gene>
<keyword evidence="2" id="KW-1185">Reference proteome</keyword>
<evidence type="ECO:0000313" key="2">
    <source>
        <dbReference type="Proteomes" id="UP000000644"/>
    </source>
</evidence>
<dbReference type="EMBL" id="CP000529">
    <property type="protein sequence ID" value="ABM37589.1"/>
    <property type="molecule type" value="Genomic_DNA"/>
</dbReference>